<reference evidence="2 3" key="1">
    <citation type="submission" date="2020-08" db="EMBL/GenBank/DDBJ databases">
        <title>Genome sequencing of Purple Non-Sulfur Bacteria from various extreme environments.</title>
        <authorList>
            <person name="Mayer M."/>
        </authorList>
    </citation>
    <scope>NUCLEOTIDE SEQUENCE [LARGE SCALE GENOMIC DNA]</scope>
    <source>
        <strain evidence="2 3">JA131</strain>
    </source>
</reference>
<feature type="region of interest" description="Disordered" evidence="1">
    <location>
        <begin position="109"/>
        <end position="145"/>
    </location>
</feature>
<proteinExistence type="predicted"/>
<evidence type="ECO:0000256" key="1">
    <source>
        <dbReference type="SAM" id="MobiDB-lite"/>
    </source>
</evidence>
<dbReference type="Proteomes" id="UP000554286">
    <property type="component" value="Unassembled WGS sequence"/>
</dbReference>
<dbReference type="RefSeq" id="WP_184042561.1">
    <property type="nucleotide sequence ID" value="NZ_JACIGK010000003.1"/>
</dbReference>
<feature type="region of interest" description="Disordered" evidence="1">
    <location>
        <begin position="27"/>
        <end position="67"/>
    </location>
</feature>
<gene>
    <name evidence="2" type="ORF">GGD89_000536</name>
</gene>
<evidence type="ECO:0000313" key="2">
    <source>
        <dbReference type="EMBL" id="MBB4264925.1"/>
    </source>
</evidence>
<accession>A0A7W6RAE6</accession>
<name>A0A7W6RAE6_9PROT</name>
<dbReference type="EMBL" id="JACIGK010000003">
    <property type="protein sequence ID" value="MBB4264925.1"/>
    <property type="molecule type" value="Genomic_DNA"/>
</dbReference>
<feature type="compositionally biased region" description="Basic and acidic residues" evidence="1">
    <location>
        <begin position="47"/>
        <end position="60"/>
    </location>
</feature>
<evidence type="ECO:0000313" key="3">
    <source>
        <dbReference type="Proteomes" id="UP000554286"/>
    </source>
</evidence>
<protein>
    <submittedName>
        <fullName evidence="2">Uncharacterized protein</fullName>
    </submittedName>
</protein>
<sequence length="145" mass="15247">MTTAPLDRRALCRGLVSRAVRAVTQGPAETLADLSGDPGPEPGSADRPAEDRSAASRDRPSAAPVPDFFASFDQCHTLIAEMRPFLADAIRDLGIDPHGKTDVDLAREIMAHQRPSPAAPRTSVSDTPGVPLPESPAKTSRGGNT</sequence>
<dbReference type="AlphaFoldDB" id="A0A7W6RAE6"/>
<keyword evidence="3" id="KW-1185">Reference proteome</keyword>
<comment type="caution">
    <text evidence="2">The sequence shown here is derived from an EMBL/GenBank/DDBJ whole genome shotgun (WGS) entry which is preliminary data.</text>
</comment>
<organism evidence="2 3">
    <name type="scientific">Roseospira visakhapatnamensis</name>
    <dbReference type="NCBI Taxonomy" id="390880"/>
    <lineage>
        <taxon>Bacteria</taxon>
        <taxon>Pseudomonadati</taxon>
        <taxon>Pseudomonadota</taxon>
        <taxon>Alphaproteobacteria</taxon>
        <taxon>Rhodospirillales</taxon>
        <taxon>Rhodospirillaceae</taxon>
        <taxon>Roseospira</taxon>
    </lineage>
</organism>